<evidence type="ECO:0000313" key="2">
    <source>
        <dbReference type="Proteomes" id="UP000574133"/>
    </source>
</evidence>
<gene>
    <name evidence="1" type="ORF">H4Q31_10620</name>
</gene>
<dbReference type="EMBL" id="JACJVN010000035">
    <property type="protein sequence ID" value="MBB6677779.1"/>
    <property type="molecule type" value="Genomic_DNA"/>
</dbReference>
<reference evidence="1 2" key="1">
    <citation type="submission" date="2020-08" db="EMBL/GenBank/DDBJ databases">
        <title>Cohnella phylogeny.</title>
        <authorList>
            <person name="Dunlap C."/>
        </authorList>
    </citation>
    <scope>NUCLEOTIDE SEQUENCE [LARGE SCALE GENOMIC DNA]</scope>
    <source>
        <strain evidence="1 2">DSM 103658</strain>
    </source>
</reference>
<protein>
    <submittedName>
        <fullName evidence="1">Uncharacterized protein</fullName>
    </submittedName>
</protein>
<keyword evidence="2" id="KW-1185">Reference proteome</keyword>
<organism evidence="1 2">
    <name type="scientific">Cohnella lubricantis</name>
    <dbReference type="NCBI Taxonomy" id="2163172"/>
    <lineage>
        <taxon>Bacteria</taxon>
        <taxon>Bacillati</taxon>
        <taxon>Bacillota</taxon>
        <taxon>Bacilli</taxon>
        <taxon>Bacillales</taxon>
        <taxon>Paenibacillaceae</taxon>
        <taxon>Cohnella</taxon>
    </lineage>
</organism>
<dbReference type="Proteomes" id="UP000574133">
    <property type="component" value="Unassembled WGS sequence"/>
</dbReference>
<comment type="caution">
    <text evidence="1">The sequence shown here is derived from an EMBL/GenBank/DDBJ whole genome shotgun (WGS) entry which is preliminary data.</text>
</comment>
<dbReference type="RefSeq" id="WP_185179059.1">
    <property type="nucleotide sequence ID" value="NZ_CBCSEP010000015.1"/>
</dbReference>
<sequence>MSSNDELTVPQRELAEAWRRTLPERLRAGDQAEISEDEKHPDTLLVSIQSAGRSDLEFDFTVKYVDSREIDIQLTDVERDGRSVDERTDVMQELIEDYRRHLHECAQALHHFTHA</sequence>
<dbReference type="AlphaFoldDB" id="A0A841TCP5"/>
<proteinExistence type="predicted"/>
<evidence type="ECO:0000313" key="1">
    <source>
        <dbReference type="EMBL" id="MBB6677779.1"/>
    </source>
</evidence>
<name>A0A841TCP5_9BACL</name>
<accession>A0A841TCP5</accession>